<dbReference type="EC" id="6.1.1.19" evidence="11"/>
<evidence type="ECO:0000256" key="10">
    <source>
        <dbReference type="ARBA" id="ARBA00049339"/>
    </source>
</evidence>
<dbReference type="InterPro" id="IPR001278">
    <property type="entry name" value="Arg-tRNA-ligase"/>
</dbReference>
<proteinExistence type="inferred from homology"/>
<evidence type="ECO:0000256" key="1">
    <source>
        <dbReference type="ARBA" id="ARBA00004496"/>
    </source>
</evidence>
<dbReference type="SUPFAM" id="SSF52374">
    <property type="entry name" value="Nucleotidylyl transferase"/>
    <property type="match status" value="1"/>
</dbReference>
<dbReference type="CDD" id="cd00671">
    <property type="entry name" value="ArgRS_core"/>
    <property type="match status" value="1"/>
</dbReference>
<dbReference type="STRING" id="29343.CCDG5_1956"/>
<dbReference type="InterPro" id="IPR009080">
    <property type="entry name" value="tRNAsynth_Ia_anticodon-bd"/>
</dbReference>
<comment type="similarity">
    <text evidence="2 11 12">Belongs to the class-I aminoacyl-tRNA synthetase family.</text>
</comment>
<dbReference type="PRINTS" id="PR01038">
    <property type="entry name" value="TRNASYNTHARG"/>
</dbReference>
<dbReference type="Gene3D" id="3.30.1360.70">
    <property type="entry name" value="Arginyl tRNA synthetase N-terminal domain"/>
    <property type="match status" value="1"/>
</dbReference>
<feature type="short sequence motif" description="'HIGH' region" evidence="11">
    <location>
        <begin position="136"/>
        <end position="146"/>
    </location>
</feature>
<dbReference type="Proteomes" id="UP000032431">
    <property type="component" value="Chromosome I"/>
</dbReference>
<comment type="subcellular location">
    <subcellularLocation>
        <location evidence="1 11">Cytoplasm</location>
    </subcellularLocation>
</comment>
<dbReference type="EMBL" id="LM995447">
    <property type="protein sequence ID" value="CDZ25048.1"/>
    <property type="molecule type" value="Genomic_DNA"/>
</dbReference>
<dbReference type="SMART" id="SM00836">
    <property type="entry name" value="DALR_1"/>
    <property type="match status" value="1"/>
</dbReference>
<evidence type="ECO:0000259" key="14">
    <source>
        <dbReference type="SMART" id="SM01016"/>
    </source>
</evidence>
<keyword evidence="16" id="KW-1185">Reference proteome</keyword>
<dbReference type="Gene3D" id="3.40.50.620">
    <property type="entry name" value="HUPs"/>
    <property type="match status" value="1"/>
</dbReference>
<dbReference type="FunFam" id="3.40.50.620:FF:000062">
    <property type="entry name" value="Arginine--tRNA ligase"/>
    <property type="match status" value="1"/>
</dbReference>
<evidence type="ECO:0000256" key="9">
    <source>
        <dbReference type="ARBA" id="ARBA00023146"/>
    </source>
</evidence>
<sequence length="564" mass="63322">MINPMNKAIDQIHMVLVEAAGRCVAENLLPAVPIPAFSVEIPADRNHGDFASNIAMISAKSFHMAPRKIAELLVSKIDLSGTCLSDVQTAGPGFINFFLSQSWYTDVLKAIAEEKEDYGSSDMGKGKKVMVEFVSANPTGPMHMGNARGGALGDCLAAVLEKAGYDVTREFYINDAGNQIEKFAKSLEARYLQLYKGEDAVEFPEDGYHGDDIKERAKEFAAINGDKYVEAPSEERKKALVDYSLEKNIQKLHDDLLKYRIEYDVWFRESTLHNDGEVAETIEILKKNGYTYEKDGALWYTATKFGGEKDEVLVRANGIPTYFAADIAYHRNKFEKRGFDKVINVWGADHHGHVARLKGAMDAIGLDGSKLDIVLMQLVRLTRDGEVVRMSKRTGKAISLDDLLDEVPVDAARFFFNLREANSHLEFDLGLAVEQSSQNPVYYVQYAHARICSIIKNLKAEGIEPREVTDEELNLLTSPEEHELIRHLGALPQEIEAAAKEYDPARITRYVMELATLFHKFYNSKRVKGEDEHLMQARLNLCICVRDVIRNVLSMLKITAPETM</sequence>
<dbReference type="InterPro" id="IPR036695">
    <property type="entry name" value="Arg-tRNA-synth_N_sf"/>
</dbReference>
<dbReference type="PATRIC" id="fig|29343.3.peg.2053"/>
<evidence type="ECO:0000313" key="15">
    <source>
        <dbReference type="EMBL" id="CDZ25048.1"/>
    </source>
</evidence>
<protein>
    <recommendedName>
        <fullName evidence="11">Arginine--tRNA ligase</fullName>
        <ecNumber evidence="11">6.1.1.19</ecNumber>
    </recommendedName>
    <alternativeName>
        <fullName evidence="11">Arginyl-tRNA synthetase</fullName>
        <shortName evidence="11">ArgRS</shortName>
    </alternativeName>
</protein>
<feature type="domain" description="Arginyl tRNA synthetase N-terminal" evidence="14">
    <location>
        <begin position="10"/>
        <end position="99"/>
    </location>
</feature>
<evidence type="ECO:0000256" key="2">
    <source>
        <dbReference type="ARBA" id="ARBA00005594"/>
    </source>
</evidence>
<dbReference type="PANTHER" id="PTHR11956:SF5">
    <property type="entry name" value="ARGININE--TRNA LIGASE, CYTOPLASMIC"/>
    <property type="match status" value="1"/>
</dbReference>
<dbReference type="AlphaFoldDB" id="A0A078KRN2"/>
<evidence type="ECO:0000256" key="8">
    <source>
        <dbReference type="ARBA" id="ARBA00022917"/>
    </source>
</evidence>
<name>A0A078KRN2_9FIRM</name>
<dbReference type="InterPro" id="IPR035684">
    <property type="entry name" value="ArgRS_core"/>
</dbReference>
<reference evidence="16" key="1">
    <citation type="submission" date="2014-07" db="EMBL/GenBank/DDBJ databases">
        <authorList>
            <person name="Wibberg D."/>
        </authorList>
    </citation>
    <scope>NUCLEOTIDE SEQUENCE [LARGE SCALE GENOMIC DNA]</scope>
    <source>
        <strain evidence="16">DG5</strain>
    </source>
</reference>
<evidence type="ECO:0000256" key="3">
    <source>
        <dbReference type="ARBA" id="ARBA00011245"/>
    </source>
</evidence>
<dbReference type="SUPFAM" id="SSF47323">
    <property type="entry name" value="Anticodon-binding domain of a subclass of class I aminoacyl-tRNA synthetases"/>
    <property type="match status" value="1"/>
</dbReference>
<keyword evidence="6 11" id="KW-0547">Nucleotide-binding</keyword>
<dbReference type="InterPro" id="IPR005148">
    <property type="entry name" value="Arg-tRNA-synth_N"/>
</dbReference>
<dbReference type="KEGG" id="ccel:CCDG5_1956"/>
<dbReference type="SMART" id="SM01016">
    <property type="entry name" value="Arg_tRNA_synt_N"/>
    <property type="match status" value="1"/>
</dbReference>
<dbReference type="InterPro" id="IPR008909">
    <property type="entry name" value="DALR_anticod-bd"/>
</dbReference>
<dbReference type="NCBIfam" id="TIGR00456">
    <property type="entry name" value="argS"/>
    <property type="match status" value="1"/>
</dbReference>
<dbReference type="InterPro" id="IPR001412">
    <property type="entry name" value="aa-tRNA-synth_I_CS"/>
</dbReference>
<gene>
    <name evidence="11 15" type="primary">argS</name>
    <name evidence="15" type="ORF">CCDG5_1956</name>
</gene>
<dbReference type="GO" id="GO:0006420">
    <property type="term" value="P:arginyl-tRNA aminoacylation"/>
    <property type="evidence" value="ECO:0007669"/>
    <property type="project" value="UniProtKB-UniRule"/>
</dbReference>
<dbReference type="OrthoDB" id="9805987at2"/>
<evidence type="ECO:0000256" key="4">
    <source>
        <dbReference type="ARBA" id="ARBA00022490"/>
    </source>
</evidence>
<dbReference type="Pfam" id="PF05746">
    <property type="entry name" value="DALR_1"/>
    <property type="match status" value="1"/>
</dbReference>
<dbReference type="FunFam" id="1.10.730.10:FF:000008">
    <property type="entry name" value="Arginine--tRNA ligase"/>
    <property type="match status" value="1"/>
</dbReference>
<dbReference type="Pfam" id="PF00750">
    <property type="entry name" value="tRNA-synt_1d"/>
    <property type="match status" value="1"/>
</dbReference>
<dbReference type="GO" id="GO:0005737">
    <property type="term" value="C:cytoplasm"/>
    <property type="evidence" value="ECO:0007669"/>
    <property type="project" value="UniProtKB-SubCell"/>
</dbReference>
<evidence type="ECO:0000256" key="5">
    <source>
        <dbReference type="ARBA" id="ARBA00022598"/>
    </source>
</evidence>
<keyword evidence="9 11" id="KW-0030">Aminoacyl-tRNA synthetase</keyword>
<keyword evidence="7 11" id="KW-0067">ATP-binding</keyword>
<evidence type="ECO:0000256" key="6">
    <source>
        <dbReference type="ARBA" id="ARBA00022741"/>
    </source>
</evidence>
<keyword evidence="5 11" id="KW-0436">Ligase</keyword>
<comment type="subunit">
    <text evidence="3 11">Monomer.</text>
</comment>
<keyword evidence="8 11" id="KW-0648">Protein biosynthesis</keyword>
<evidence type="ECO:0000256" key="11">
    <source>
        <dbReference type="HAMAP-Rule" id="MF_00123"/>
    </source>
</evidence>
<comment type="catalytic activity">
    <reaction evidence="10 11">
        <text>tRNA(Arg) + L-arginine + ATP = L-arginyl-tRNA(Arg) + AMP + diphosphate</text>
        <dbReference type="Rhea" id="RHEA:20301"/>
        <dbReference type="Rhea" id="RHEA-COMP:9658"/>
        <dbReference type="Rhea" id="RHEA-COMP:9673"/>
        <dbReference type="ChEBI" id="CHEBI:30616"/>
        <dbReference type="ChEBI" id="CHEBI:32682"/>
        <dbReference type="ChEBI" id="CHEBI:33019"/>
        <dbReference type="ChEBI" id="CHEBI:78442"/>
        <dbReference type="ChEBI" id="CHEBI:78513"/>
        <dbReference type="ChEBI" id="CHEBI:456215"/>
        <dbReference type="EC" id="6.1.1.19"/>
    </reaction>
</comment>
<feature type="domain" description="DALR anticodon binding" evidence="13">
    <location>
        <begin position="444"/>
        <end position="564"/>
    </location>
</feature>
<dbReference type="PROSITE" id="PS00178">
    <property type="entry name" value="AA_TRNA_LIGASE_I"/>
    <property type="match status" value="1"/>
</dbReference>
<organism evidence="15 16">
    <name type="scientific">[Clostridium] cellulosi</name>
    <dbReference type="NCBI Taxonomy" id="29343"/>
    <lineage>
        <taxon>Bacteria</taxon>
        <taxon>Bacillati</taxon>
        <taxon>Bacillota</taxon>
        <taxon>Clostridia</taxon>
        <taxon>Eubacteriales</taxon>
        <taxon>Oscillospiraceae</taxon>
        <taxon>Oscillospiraceae incertae sedis</taxon>
    </lineage>
</organism>
<dbReference type="GO" id="GO:0005524">
    <property type="term" value="F:ATP binding"/>
    <property type="evidence" value="ECO:0007669"/>
    <property type="project" value="UniProtKB-UniRule"/>
</dbReference>
<dbReference type="Pfam" id="PF03485">
    <property type="entry name" value="Arg_tRNA_synt_N"/>
    <property type="match status" value="1"/>
</dbReference>
<accession>A0A078KRN2</accession>
<dbReference type="PANTHER" id="PTHR11956">
    <property type="entry name" value="ARGINYL-TRNA SYNTHETASE"/>
    <property type="match status" value="1"/>
</dbReference>
<dbReference type="HAMAP" id="MF_00123">
    <property type="entry name" value="Arg_tRNA_synth"/>
    <property type="match status" value="1"/>
</dbReference>
<evidence type="ECO:0000313" key="16">
    <source>
        <dbReference type="Proteomes" id="UP000032431"/>
    </source>
</evidence>
<evidence type="ECO:0000256" key="7">
    <source>
        <dbReference type="ARBA" id="ARBA00022840"/>
    </source>
</evidence>
<dbReference type="InterPro" id="IPR014729">
    <property type="entry name" value="Rossmann-like_a/b/a_fold"/>
</dbReference>
<dbReference type="HOGENOM" id="CLU_006406_0_1_9"/>
<dbReference type="GO" id="GO:0004814">
    <property type="term" value="F:arginine-tRNA ligase activity"/>
    <property type="evidence" value="ECO:0007669"/>
    <property type="project" value="UniProtKB-UniRule"/>
</dbReference>
<evidence type="ECO:0000256" key="12">
    <source>
        <dbReference type="RuleBase" id="RU363038"/>
    </source>
</evidence>
<evidence type="ECO:0000259" key="13">
    <source>
        <dbReference type="SMART" id="SM00836"/>
    </source>
</evidence>
<dbReference type="Gene3D" id="1.10.730.10">
    <property type="entry name" value="Isoleucyl-tRNA Synthetase, Domain 1"/>
    <property type="match status" value="1"/>
</dbReference>
<dbReference type="SUPFAM" id="SSF55190">
    <property type="entry name" value="Arginyl-tRNA synthetase (ArgRS), N-terminal 'additional' domain"/>
    <property type="match status" value="1"/>
</dbReference>
<keyword evidence="4 11" id="KW-0963">Cytoplasm</keyword>